<feature type="region of interest" description="Disordered" evidence="1">
    <location>
        <begin position="119"/>
        <end position="144"/>
    </location>
</feature>
<evidence type="ECO:0000313" key="2">
    <source>
        <dbReference type="EMBL" id="KAF5539838.1"/>
    </source>
</evidence>
<feature type="compositionally biased region" description="Polar residues" evidence="1">
    <location>
        <begin position="11"/>
        <end position="28"/>
    </location>
</feature>
<protein>
    <submittedName>
        <fullName evidence="2">Uncharacterized protein</fullName>
    </submittedName>
</protein>
<feature type="region of interest" description="Disordered" evidence="1">
    <location>
        <begin position="93"/>
        <end position="112"/>
    </location>
</feature>
<feature type="region of interest" description="Disordered" evidence="1">
    <location>
        <begin position="1"/>
        <end position="28"/>
    </location>
</feature>
<name>A0A8H5IPS5_9HYPO</name>
<sequence>MPTQEVLDQWEASSPTTKSEGPLQGTSNRSSPWRILFIHTTNLTLLKLPSPWFLNTSALPRDPTQKYARPITMDVLRSIRYYSPKIWRRKTKRFQQDRVRNSGARTPGSIHADIVAQIEATRDRKASEEAEKDKKKAETEEKST</sequence>
<comment type="caution">
    <text evidence="2">The sequence shown here is derived from an EMBL/GenBank/DDBJ whole genome shotgun (WGS) entry which is preliminary data.</text>
</comment>
<evidence type="ECO:0000313" key="3">
    <source>
        <dbReference type="Proteomes" id="UP000522262"/>
    </source>
</evidence>
<dbReference type="Proteomes" id="UP000522262">
    <property type="component" value="Unassembled WGS sequence"/>
</dbReference>
<dbReference type="EMBL" id="JAAOAM010000198">
    <property type="protein sequence ID" value="KAF5539838.1"/>
    <property type="molecule type" value="Genomic_DNA"/>
</dbReference>
<gene>
    <name evidence="2" type="ORF">FMEXI_8696</name>
</gene>
<reference evidence="2 3" key="1">
    <citation type="submission" date="2020-05" db="EMBL/GenBank/DDBJ databases">
        <title>Identification and distribution of gene clusters putatively required for synthesis of sphingolipid metabolism inhibitors in phylogenetically diverse species of the filamentous fungus Fusarium.</title>
        <authorList>
            <person name="Kim H.-S."/>
            <person name="Busman M."/>
            <person name="Brown D.W."/>
            <person name="Divon H."/>
            <person name="Uhlig S."/>
            <person name="Proctor R.H."/>
        </authorList>
    </citation>
    <scope>NUCLEOTIDE SEQUENCE [LARGE SCALE GENOMIC DNA]</scope>
    <source>
        <strain evidence="2 3">NRRL 53147</strain>
    </source>
</reference>
<proteinExistence type="predicted"/>
<organism evidence="2 3">
    <name type="scientific">Fusarium mexicanum</name>
    <dbReference type="NCBI Taxonomy" id="751941"/>
    <lineage>
        <taxon>Eukaryota</taxon>
        <taxon>Fungi</taxon>
        <taxon>Dikarya</taxon>
        <taxon>Ascomycota</taxon>
        <taxon>Pezizomycotina</taxon>
        <taxon>Sordariomycetes</taxon>
        <taxon>Hypocreomycetidae</taxon>
        <taxon>Hypocreales</taxon>
        <taxon>Nectriaceae</taxon>
        <taxon>Fusarium</taxon>
        <taxon>Fusarium fujikuroi species complex</taxon>
    </lineage>
</organism>
<feature type="compositionally biased region" description="Basic and acidic residues" evidence="1">
    <location>
        <begin position="120"/>
        <end position="144"/>
    </location>
</feature>
<evidence type="ECO:0000256" key="1">
    <source>
        <dbReference type="SAM" id="MobiDB-lite"/>
    </source>
</evidence>
<accession>A0A8H5IPS5</accession>
<dbReference type="AlphaFoldDB" id="A0A8H5IPS5"/>
<keyword evidence="3" id="KW-1185">Reference proteome</keyword>